<evidence type="ECO:0000313" key="3">
    <source>
        <dbReference type="Proteomes" id="UP000256373"/>
    </source>
</evidence>
<protein>
    <submittedName>
        <fullName evidence="2">Uncharacterized protein</fullName>
    </submittedName>
</protein>
<keyword evidence="1" id="KW-1133">Transmembrane helix</keyword>
<dbReference type="Proteomes" id="UP000256373">
    <property type="component" value="Unassembled WGS sequence"/>
</dbReference>
<proteinExistence type="predicted"/>
<reference evidence="2 3" key="1">
    <citation type="submission" date="2018-07" db="EMBL/GenBank/DDBJ databases">
        <title>Dyadobacter roseus sp. nov., isolated from rose rhizosphere soil.</title>
        <authorList>
            <person name="Chen L."/>
        </authorList>
    </citation>
    <scope>NUCLEOTIDE SEQUENCE [LARGE SCALE GENOMIC DNA]</scope>
    <source>
        <strain evidence="2 3">RS19</strain>
    </source>
</reference>
<dbReference type="EMBL" id="QNUL01000002">
    <property type="protein sequence ID" value="REA63780.1"/>
    <property type="molecule type" value="Genomic_DNA"/>
</dbReference>
<keyword evidence="1" id="KW-0812">Transmembrane</keyword>
<dbReference type="AlphaFoldDB" id="A0A3D8YJ01"/>
<keyword evidence="1" id="KW-0472">Membrane</keyword>
<accession>A0A3D8YJ01</accession>
<evidence type="ECO:0000313" key="2">
    <source>
        <dbReference type="EMBL" id="REA63780.1"/>
    </source>
</evidence>
<evidence type="ECO:0000256" key="1">
    <source>
        <dbReference type="SAM" id="Phobius"/>
    </source>
</evidence>
<feature type="transmembrane region" description="Helical" evidence="1">
    <location>
        <begin position="30"/>
        <end position="52"/>
    </location>
</feature>
<name>A0A3D8YJ01_9BACT</name>
<organism evidence="2 3">
    <name type="scientific">Dyadobacter luteus</name>
    <dbReference type="NCBI Taxonomy" id="2259619"/>
    <lineage>
        <taxon>Bacteria</taxon>
        <taxon>Pseudomonadati</taxon>
        <taxon>Bacteroidota</taxon>
        <taxon>Cytophagia</taxon>
        <taxon>Cytophagales</taxon>
        <taxon>Spirosomataceae</taxon>
        <taxon>Dyadobacter</taxon>
    </lineage>
</organism>
<sequence>MLGIQVFLHNFTNDWLLIGKIGRFRRYSQLLIRSVATTPDFFLTWILLLYFIGKTELAG</sequence>
<comment type="caution">
    <text evidence="2">The sequence shown here is derived from an EMBL/GenBank/DDBJ whole genome shotgun (WGS) entry which is preliminary data.</text>
</comment>
<gene>
    <name evidence="2" type="ORF">DSL64_04965</name>
</gene>
<keyword evidence="3" id="KW-1185">Reference proteome</keyword>